<proteinExistence type="inferred from homology"/>
<keyword evidence="5" id="KW-0732">Signal</keyword>
<evidence type="ECO:0000256" key="3">
    <source>
        <dbReference type="ARBA" id="ARBA00022448"/>
    </source>
</evidence>
<protein>
    <submittedName>
        <fullName evidence="7">Iron(III) dicitrate transport system, periplasmic iron-binding protein FecB</fullName>
    </submittedName>
</protein>
<keyword evidence="4" id="KW-0408">Iron</keyword>
<dbReference type="InterPro" id="IPR051313">
    <property type="entry name" value="Bact_iron-sidero_bind"/>
</dbReference>
<sequence>MNTTKTYRYGVSVFLLFLVFLSSPLFARGGGERDLDIRLIGSGEAGMTIRHMLGETTIPDDPRRIVVLAEEGLLLDLIELGIKPVFSLANEPADIALAEPDELEGIQITRSAEGISMEDLVNLEPDLIIGHEFFVERGGYNRISRIAPTVVVRSDDPAEAFIQTAMIFGLRDEAESSVEDFRTEFKRAADSLAGRIPSISVATVYPGANIALWYRSDVPVPSQLEALGAPLRPGDEIWGTLRPRQGRAFISSERLDLIDGQILVLLQSPFLEGEMEDLARLTEDPLWQTIPAVLNDRVIIMDRLGYPGFRGQRRLLAELVGILEVEIRK</sequence>
<evidence type="ECO:0000313" key="7">
    <source>
        <dbReference type="EMBL" id="AHC14025.1"/>
    </source>
</evidence>
<organism evidence="7 8">
    <name type="scientific">Salinispira pacifica</name>
    <dbReference type="NCBI Taxonomy" id="1307761"/>
    <lineage>
        <taxon>Bacteria</taxon>
        <taxon>Pseudomonadati</taxon>
        <taxon>Spirochaetota</taxon>
        <taxon>Spirochaetia</taxon>
        <taxon>Spirochaetales</taxon>
        <taxon>Spirochaetaceae</taxon>
        <taxon>Salinispira</taxon>
    </lineage>
</organism>
<comment type="similarity">
    <text evidence="2">Belongs to the bacterial solute-binding protein 8 family.</text>
</comment>
<accession>V5WEI6</accession>
<dbReference type="Pfam" id="PF01497">
    <property type="entry name" value="Peripla_BP_2"/>
    <property type="match status" value="1"/>
</dbReference>
<evidence type="ECO:0000256" key="2">
    <source>
        <dbReference type="ARBA" id="ARBA00008814"/>
    </source>
</evidence>
<keyword evidence="4" id="KW-0410">Iron transport</keyword>
<evidence type="ECO:0000256" key="4">
    <source>
        <dbReference type="ARBA" id="ARBA00022496"/>
    </source>
</evidence>
<evidence type="ECO:0000313" key="8">
    <source>
        <dbReference type="Proteomes" id="UP000018680"/>
    </source>
</evidence>
<dbReference type="SUPFAM" id="SSF53807">
    <property type="entry name" value="Helical backbone' metal receptor"/>
    <property type="match status" value="1"/>
</dbReference>
<dbReference type="Gene3D" id="3.40.50.1980">
    <property type="entry name" value="Nitrogenase molybdenum iron protein domain"/>
    <property type="match status" value="2"/>
</dbReference>
<dbReference type="GO" id="GO:1901678">
    <property type="term" value="P:iron coordination entity transport"/>
    <property type="evidence" value="ECO:0007669"/>
    <property type="project" value="UniProtKB-ARBA"/>
</dbReference>
<evidence type="ECO:0000256" key="1">
    <source>
        <dbReference type="ARBA" id="ARBA00004196"/>
    </source>
</evidence>
<dbReference type="AlphaFoldDB" id="V5WEI6"/>
<dbReference type="InterPro" id="IPR002491">
    <property type="entry name" value="ABC_transptr_periplasmic_BD"/>
</dbReference>
<dbReference type="PROSITE" id="PS50983">
    <property type="entry name" value="FE_B12_PBP"/>
    <property type="match status" value="1"/>
</dbReference>
<reference evidence="7 8" key="1">
    <citation type="journal article" date="2015" name="Stand. Genomic Sci.">
        <title>Complete genome sequence and description of Salinispira pacifica gen. nov., sp. nov., a novel spirochaete isolated form a hypersaline microbial mat.</title>
        <authorList>
            <person name="Ben Hania W."/>
            <person name="Joseph M."/>
            <person name="Schumann P."/>
            <person name="Bunk B."/>
            <person name="Fiebig A."/>
            <person name="Sproer C."/>
            <person name="Klenk H.P."/>
            <person name="Fardeau M.L."/>
            <person name="Spring S."/>
        </authorList>
    </citation>
    <scope>NUCLEOTIDE SEQUENCE [LARGE SCALE GENOMIC DNA]</scope>
    <source>
        <strain evidence="7 8">L21-RPul-D2</strain>
    </source>
</reference>
<keyword evidence="3" id="KW-0813">Transport</keyword>
<dbReference type="GO" id="GO:0030288">
    <property type="term" value="C:outer membrane-bounded periplasmic space"/>
    <property type="evidence" value="ECO:0007669"/>
    <property type="project" value="TreeGrafter"/>
</dbReference>
<dbReference type="Proteomes" id="UP000018680">
    <property type="component" value="Chromosome"/>
</dbReference>
<dbReference type="OrthoDB" id="163024at2"/>
<evidence type="ECO:0000259" key="6">
    <source>
        <dbReference type="PROSITE" id="PS50983"/>
    </source>
</evidence>
<dbReference type="eggNOG" id="COG0614">
    <property type="taxonomic scope" value="Bacteria"/>
</dbReference>
<keyword evidence="8" id="KW-1185">Reference proteome</keyword>
<dbReference type="KEGG" id="slr:L21SP2_0596"/>
<name>V5WEI6_9SPIO</name>
<comment type="subcellular location">
    <subcellularLocation>
        <location evidence="1">Cell envelope</location>
    </subcellularLocation>
</comment>
<dbReference type="RefSeq" id="WP_024266957.1">
    <property type="nucleotide sequence ID" value="NC_023035.1"/>
</dbReference>
<gene>
    <name evidence="7" type="ORF">L21SP2_0596</name>
</gene>
<dbReference type="PANTHER" id="PTHR30532">
    <property type="entry name" value="IRON III DICITRATE-BINDING PERIPLASMIC PROTEIN"/>
    <property type="match status" value="1"/>
</dbReference>
<evidence type="ECO:0000256" key="5">
    <source>
        <dbReference type="ARBA" id="ARBA00022729"/>
    </source>
</evidence>
<dbReference type="PATRIC" id="fig|1307761.3.peg.596"/>
<keyword evidence="4" id="KW-0406">Ion transport</keyword>
<dbReference type="EMBL" id="CP006939">
    <property type="protein sequence ID" value="AHC14025.1"/>
    <property type="molecule type" value="Genomic_DNA"/>
</dbReference>
<dbReference type="HOGENOM" id="CLU_038034_0_2_12"/>
<dbReference type="PANTHER" id="PTHR30532:SF24">
    <property type="entry name" value="FERRIC ENTEROBACTIN-BINDING PERIPLASMIC PROTEIN FEPB"/>
    <property type="match status" value="1"/>
</dbReference>
<feature type="domain" description="Fe/B12 periplasmic-binding" evidence="6">
    <location>
        <begin position="65"/>
        <end position="329"/>
    </location>
</feature>
<dbReference type="STRING" id="1307761.L21SP2_0596"/>